<dbReference type="Proteomes" id="UP001148737">
    <property type="component" value="Unassembled WGS sequence"/>
</dbReference>
<evidence type="ECO:0000313" key="1">
    <source>
        <dbReference type="EMBL" id="KAJ3473939.1"/>
    </source>
</evidence>
<sequence length="209" mass="24529">MPRAGRPSNPPHDPVLPTLDGNIDDNAEVLQELQTGVKSVHRARGLIQKFEKIHKKRLSSLQQEQENLCLTYQELSEHHLRGHKKAKLESERIENSQKETEYQEMSEHHLREHKKAKLKSERFEKSQKETEAKIRDLDNVKRQEVSELMAMENWMNRRILLHHINRTPGLNEGQSNTKYPRATINICEADFQESLADSDHYFSDNDYQL</sequence>
<reference evidence="1" key="1">
    <citation type="submission" date="2022-07" db="EMBL/GenBank/DDBJ databases">
        <title>Genome Sequence of Lecanicillium saksenae.</title>
        <authorList>
            <person name="Buettner E."/>
        </authorList>
    </citation>
    <scope>NUCLEOTIDE SEQUENCE</scope>
    <source>
        <strain evidence="1">VT-O1</strain>
    </source>
</reference>
<proteinExistence type="predicted"/>
<keyword evidence="2" id="KW-1185">Reference proteome</keyword>
<comment type="caution">
    <text evidence="1">The sequence shown here is derived from an EMBL/GenBank/DDBJ whole genome shotgun (WGS) entry which is preliminary data.</text>
</comment>
<organism evidence="1 2">
    <name type="scientific">Lecanicillium saksenae</name>
    <dbReference type="NCBI Taxonomy" id="468837"/>
    <lineage>
        <taxon>Eukaryota</taxon>
        <taxon>Fungi</taxon>
        <taxon>Dikarya</taxon>
        <taxon>Ascomycota</taxon>
        <taxon>Pezizomycotina</taxon>
        <taxon>Sordariomycetes</taxon>
        <taxon>Hypocreomycetidae</taxon>
        <taxon>Hypocreales</taxon>
        <taxon>Cordycipitaceae</taxon>
        <taxon>Lecanicillium</taxon>
    </lineage>
</organism>
<evidence type="ECO:0000313" key="2">
    <source>
        <dbReference type="Proteomes" id="UP001148737"/>
    </source>
</evidence>
<protein>
    <submittedName>
        <fullName evidence="1">Uncharacterized protein</fullName>
    </submittedName>
</protein>
<gene>
    <name evidence="1" type="ORF">NLG97_g10062</name>
</gene>
<name>A0ACC1QFY6_9HYPO</name>
<dbReference type="EMBL" id="JANAKD010002320">
    <property type="protein sequence ID" value="KAJ3473939.1"/>
    <property type="molecule type" value="Genomic_DNA"/>
</dbReference>
<accession>A0ACC1QFY6</accession>